<proteinExistence type="predicted"/>
<accession>A0A7X2H489</accession>
<organism evidence="6 7">
    <name type="scientific">Paenibacillus monticola</name>
    <dbReference type="NCBI Taxonomy" id="2666075"/>
    <lineage>
        <taxon>Bacteria</taxon>
        <taxon>Bacillati</taxon>
        <taxon>Bacillota</taxon>
        <taxon>Bacilli</taxon>
        <taxon>Bacillales</taxon>
        <taxon>Paenibacillaceae</taxon>
        <taxon>Paenibacillus</taxon>
    </lineage>
</organism>
<feature type="DNA-binding region" description="H-T-H motif" evidence="4">
    <location>
        <begin position="32"/>
        <end position="51"/>
    </location>
</feature>
<evidence type="ECO:0000256" key="4">
    <source>
        <dbReference type="PROSITE-ProRule" id="PRU00335"/>
    </source>
</evidence>
<dbReference type="GO" id="GO:0045892">
    <property type="term" value="P:negative regulation of DNA-templated transcription"/>
    <property type="evidence" value="ECO:0007669"/>
    <property type="project" value="UniProtKB-ARBA"/>
</dbReference>
<evidence type="ECO:0000256" key="1">
    <source>
        <dbReference type="ARBA" id="ARBA00023015"/>
    </source>
</evidence>
<dbReference type="Gene3D" id="1.10.357.10">
    <property type="entry name" value="Tetracycline Repressor, domain 2"/>
    <property type="match status" value="1"/>
</dbReference>
<dbReference type="InterPro" id="IPR023772">
    <property type="entry name" value="DNA-bd_HTH_TetR-type_CS"/>
</dbReference>
<dbReference type="Pfam" id="PF00440">
    <property type="entry name" value="TetR_N"/>
    <property type="match status" value="1"/>
</dbReference>
<comment type="caution">
    <text evidence="6">The sequence shown here is derived from an EMBL/GenBank/DDBJ whole genome shotgun (WGS) entry which is preliminary data.</text>
</comment>
<dbReference type="InterPro" id="IPR050624">
    <property type="entry name" value="HTH-type_Tx_Regulator"/>
</dbReference>
<name>A0A7X2H489_9BACL</name>
<evidence type="ECO:0000256" key="2">
    <source>
        <dbReference type="ARBA" id="ARBA00023125"/>
    </source>
</evidence>
<dbReference type="InterPro" id="IPR049149">
    <property type="entry name" value="TetR/AcrR_C"/>
</dbReference>
<dbReference type="AlphaFoldDB" id="A0A7X2H489"/>
<protein>
    <submittedName>
        <fullName evidence="6">TetR family transcriptional regulator</fullName>
    </submittedName>
</protein>
<dbReference type="GO" id="GO:0003677">
    <property type="term" value="F:DNA binding"/>
    <property type="evidence" value="ECO:0007669"/>
    <property type="project" value="UniProtKB-UniRule"/>
</dbReference>
<dbReference type="Proteomes" id="UP000463051">
    <property type="component" value="Unassembled WGS sequence"/>
</dbReference>
<dbReference type="EMBL" id="WJXB01000003">
    <property type="protein sequence ID" value="MRN53237.1"/>
    <property type="molecule type" value="Genomic_DNA"/>
</dbReference>
<gene>
    <name evidence="6" type="ORF">GJB61_09560</name>
</gene>
<sequence>MVRVSKKPQERRNELLDAAMQLFNEKGYEQTSVSDIVKKVGVAQGTFYYHFKSKDEMVNAACERALAVRIEEVEKTVEHAQWGAPEKLTRIFTEAFPPERDEAMFDYLHKEDNSSLHQKWIVAEIQALIPYVKKIVRQGVEEGSFTGKQPEVAMEFLLVGASFWLDRGIFPWSEEEYQSKRQSMAAIIDQLLGGERIFSEIGMKSPKQVD</sequence>
<dbReference type="PANTHER" id="PTHR43479:SF11">
    <property type="entry name" value="ACREF_ENVCD OPERON REPRESSOR-RELATED"/>
    <property type="match status" value="1"/>
</dbReference>
<evidence type="ECO:0000259" key="5">
    <source>
        <dbReference type="PROSITE" id="PS50977"/>
    </source>
</evidence>
<keyword evidence="2 4" id="KW-0238">DNA-binding</keyword>
<dbReference type="RefSeq" id="WP_154118284.1">
    <property type="nucleotide sequence ID" value="NZ_WJXB01000003.1"/>
</dbReference>
<keyword evidence="3" id="KW-0804">Transcription</keyword>
<keyword evidence="1" id="KW-0805">Transcription regulation</keyword>
<feature type="domain" description="HTH tetR-type" evidence="5">
    <location>
        <begin position="9"/>
        <end position="69"/>
    </location>
</feature>
<evidence type="ECO:0000256" key="3">
    <source>
        <dbReference type="ARBA" id="ARBA00023163"/>
    </source>
</evidence>
<dbReference type="InterPro" id="IPR009057">
    <property type="entry name" value="Homeodomain-like_sf"/>
</dbReference>
<dbReference type="FunFam" id="1.10.10.60:FF:000141">
    <property type="entry name" value="TetR family transcriptional regulator"/>
    <property type="match status" value="1"/>
</dbReference>
<evidence type="ECO:0000313" key="6">
    <source>
        <dbReference type="EMBL" id="MRN53237.1"/>
    </source>
</evidence>
<dbReference type="SUPFAM" id="SSF46689">
    <property type="entry name" value="Homeodomain-like"/>
    <property type="match status" value="1"/>
</dbReference>
<keyword evidence="7" id="KW-1185">Reference proteome</keyword>
<dbReference type="PROSITE" id="PS50977">
    <property type="entry name" value="HTH_TETR_2"/>
    <property type="match status" value="1"/>
</dbReference>
<dbReference type="PROSITE" id="PS01081">
    <property type="entry name" value="HTH_TETR_1"/>
    <property type="match status" value="1"/>
</dbReference>
<dbReference type="InterPro" id="IPR001647">
    <property type="entry name" value="HTH_TetR"/>
</dbReference>
<dbReference type="Pfam" id="PF21303">
    <property type="entry name" value="TetR_C_39"/>
    <property type="match status" value="1"/>
</dbReference>
<reference evidence="6 7" key="1">
    <citation type="submission" date="2019-11" db="EMBL/GenBank/DDBJ databases">
        <title>Paenibacillus monticola sp. nov., a novel PGPR strain isolated from mountain sample in China.</title>
        <authorList>
            <person name="Zhao Q."/>
            <person name="Li H.-P."/>
            <person name="Zhang J.-L."/>
        </authorList>
    </citation>
    <scope>NUCLEOTIDE SEQUENCE [LARGE SCALE GENOMIC DNA]</scope>
    <source>
        <strain evidence="6 7">LC-T2</strain>
    </source>
</reference>
<evidence type="ECO:0000313" key="7">
    <source>
        <dbReference type="Proteomes" id="UP000463051"/>
    </source>
</evidence>
<dbReference type="PRINTS" id="PR00455">
    <property type="entry name" value="HTHTETR"/>
</dbReference>
<dbReference type="PANTHER" id="PTHR43479">
    <property type="entry name" value="ACREF/ENVCD OPERON REPRESSOR-RELATED"/>
    <property type="match status" value="1"/>
</dbReference>